<dbReference type="InterPro" id="IPR014757">
    <property type="entry name" value="Tscrpt_reg_IclR_C"/>
</dbReference>
<dbReference type="SUPFAM" id="SSF55781">
    <property type="entry name" value="GAF domain-like"/>
    <property type="match status" value="1"/>
</dbReference>
<reference evidence="6 7" key="1">
    <citation type="journal article" date="2010" name="J. Bacteriol.">
        <title>Complete genome sequence of "Candidatus Puniceispirillum marinum" IMCC1322, a representative of the SAR116 clade in the Alphaproteobacteria.</title>
        <authorList>
            <person name="Oh H.M."/>
            <person name="Kwon K.K."/>
            <person name="Kang I."/>
            <person name="Kang S.G."/>
            <person name="Lee J.H."/>
            <person name="Kim S.J."/>
            <person name="Cho J.C."/>
        </authorList>
    </citation>
    <scope>NUCLEOTIDE SEQUENCE [LARGE SCALE GENOMIC DNA]</scope>
    <source>
        <strain evidence="6 7">IMCC1322</strain>
    </source>
</reference>
<dbReference type="GO" id="GO:0003677">
    <property type="term" value="F:DNA binding"/>
    <property type="evidence" value="ECO:0007669"/>
    <property type="project" value="UniProtKB-KW"/>
</dbReference>
<feature type="domain" description="HTH iclR-type" evidence="4">
    <location>
        <begin position="17"/>
        <end position="77"/>
    </location>
</feature>
<evidence type="ECO:0000259" key="4">
    <source>
        <dbReference type="PROSITE" id="PS51077"/>
    </source>
</evidence>
<dbReference type="Pfam" id="PF09339">
    <property type="entry name" value="HTH_IclR"/>
    <property type="match status" value="1"/>
</dbReference>
<proteinExistence type="predicted"/>
<evidence type="ECO:0000313" key="7">
    <source>
        <dbReference type="Proteomes" id="UP000007460"/>
    </source>
</evidence>
<dbReference type="Gene3D" id="1.10.10.10">
    <property type="entry name" value="Winged helix-like DNA-binding domain superfamily/Winged helix DNA-binding domain"/>
    <property type="match status" value="1"/>
</dbReference>
<organism evidence="6 7">
    <name type="scientific">Puniceispirillum marinum (strain IMCC1322)</name>
    <dbReference type="NCBI Taxonomy" id="488538"/>
    <lineage>
        <taxon>Bacteria</taxon>
        <taxon>Pseudomonadati</taxon>
        <taxon>Pseudomonadota</taxon>
        <taxon>Alphaproteobacteria</taxon>
        <taxon>Candidatus Puniceispirillales</taxon>
        <taxon>Candidatus Puniceispirillaceae</taxon>
        <taxon>Candidatus Puniceispirillum</taxon>
    </lineage>
</organism>
<dbReference type="KEGG" id="apb:SAR116_2133"/>
<dbReference type="InterPro" id="IPR036390">
    <property type="entry name" value="WH_DNA-bd_sf"/>
</dbReference>
<dbReference type="InterPro" id="IPR036388">
    <property type="entry name" value="WH-like_DNA-bd_sf"/>
</dbReference>
<keyword evidence="3" id="KW-0804">Transcription</keyword>
<dbReference type="InterPro" id="IPR005471">
    <property type="entry name" value="Tscrpt_reg_IclR_N"/>
</dbReference>
<keyword evidence="2" id="KW-0238">DNA-binding</keyword>
<dbReference type="EC" id="5.1.3.4" evidence="6"/>
<evidence type="ECO:0000256" key="3">
    <source>
        <dbReference type="ARBA" id="ARBA00023163"/>
    </source>
</evidence>
<dbReference type="GO" id="GO:0008742">
    <property type="term" value="F:L-ribulose-phosphate 4-epimerase activity"/>
    <property type="evidence" value="ECO:0007669"/>
    <property type="project" value="UniProtKB-EC"/>
</dbReference>
<evidence type="ECO:0000259" key="5">
    <source>
        <dbReference type="PROSITE" id="PS51078"/>
    </source>
</evidence>
<gene>
    <name evidence="6" type="ordered locus">SAR116_2133</name>
</gene>
<dbReference type="PROSITE" id="PS51078">
    <property type="entry name" value="ICLR_ED"/>
    <property type="match status" value="1"/>
</dbReference>
<dbReference type="GO" id="GO:0045892">
    <property type="term" value="P:negative regulation of DNA-templated transcription"/>
    <property type="evidence" value="ECO:0007669"/>
    <property type="project" value="TreeGrafter"/>
</dbReference>
<dbReference type="SMART" id="SM00346">
    <property type="entry name" value="HTH_ICLR"/>
    <property type="match status" value="1"/>
</dbReference>
<dbReference type="EMBL" id="CP001751">
    <property type="protein sequence ID" value="ADE40376.1"/>
    <property type="molecule type" value="Genomic_DNA"/>
</dbReference>
<dbReference type="GO" id="GO:0003700">
    <property type="term" value="F:DNA-binding transcription factor activity"/>
    <property type="evidence" value="ECO:0007669"/>
    <property type="project" value="TreeGrafter"/>
</dbReference>
<dbReference type="Gene3D" id="3.30.450.40">
    <property type="match status" value="1"/>
</dbReference>
<dbReference type="STRING" id="488538.SAR116_2133"/>
<dbReference type="PROSITE" id="PS51077">
    <property type="entry name" value="HTH_ICLR"/>
    <property type="match status" value="1"/>
</dbReference>
<evidence type="ECO:0000256" key="2">
    <source>
        <dbReference type="ARBA" id="ARBA00023125"/>
    </source>
</evidence>
<name>D5BNU2_PUNMI</name>
<dbReference type="HOGENOM" id="CLU_062618_6_2_5"/>
<dbReference type="InterPro" id="IPR029016">
    <property type="entry name" value="GAF-like_dom_sf"/>
</dbReference>
<accession>D5BNU2</accession>
<dbReference type="SUPFAM" id="SSF46785">
    <property type="entry name" value="Winged helix' DNA-binding domain"/>
    <property type="match status" value="1"/>
</dbReference>
<dbReference type="Pfam" id="PF01614">
    <property type="entry name" value="IclR_C"/>
    <property type="match status" value="1"/>
</dbReference>
<protein>
    <submittedName>
        <fullName evidence="6">Transcriptional regulator, IclR family</fullName>
        <ecNumber evidence="6">5.1.3.4</ecNumber>
    </submittedName>
</protein>
<dbReference type="AlphaFoldDB" id="D5BNU2"/>
<feature type="domain" description="IclR-ED" evidence="5">
    <location>
        <begin position="78"/>
        <end position="261"/>
    </location>
</feature>
<dbReference type="Proteomes" id="UP000007460">
    <property type="component" value="Chromosome"/>
</dbReference>
<dbReference type="PANTHER" id="PTHR30136">
    <property type="entry name" value="HELIX-TURN-HELIX TRANSCRIPTIONAL REGULATOR, ICLR FAMILY"/>
    <property type="match status" value="1"/>
</dbReference>
<keyword evidence="7" id="KW-1185">Reference proteome</keyword>
<keyword evidence="6" id="KW-0413">Isomerase</keyword>
<evidence type="ECO:0000256" key="1">
    <source>
        <dbReference type="ARBA" id="ARBA00023015"/>
    </source>
</evidence>
<dbReference type="InterPro" id="IPR050707">
    <property type="entry name" value="HTH_MetabolicPath_Reg"/>
</dbReference>
<dbReference type="PANTHER" id="PTHR30136:SF35">
    <property type="entry name" value="HTH-TYPE TRANSCRIPTIONAL REGULATOR RV1719"/>
    <property type="match status" value="1"/>
</dbReference>
<dbReference type="eggNOG" id="COG1414">
    <property type="taxonomic scope" value="Bacteria"/>
</dbReference>
<sequence>MNMNSLTSPDTETTDKVAPNLRTLRIMEVLAEVGKPMTPTEITDHLGWPKQTTHRLCQTMVAEGYLEKIGRRLQTGTRLLKLTSGLVGLSANQVTRHQVLLKIAHEVGETVNFVMPERDGMRYIDRVETNWPFRILLPIGTHVPFHCTASGKVYLSNLKPKIRQALIAGLKMEIFTQQTHATVDSLNAELKQINHNGYAIDREEFHDDMVAIAVPVRDPKGRFYAALAVHGPKQRFSEQDARDKYRLLSESADIISNALFA</sequence>
<evidence type="ECO:0000313" key="6">
    <source>
        <dbReference type="EMBL" id="ADE40376.1"/>
    </source>
</evidence>
<keyword evidence="1" id="KW-0805">Transcription regulation</keyword>